<dbReference type="OrthoDB" id="4762524at2"/>
<dbReference type="AlphaFoldDB" id="A0A1A2ZD93"/>
<protein>
    <recommendedName>
        <fullName evidence="4">Transmembrane protein</fullName>
    </recommendedName>
</protein>
<dbReference type="Proteomes" id="UP000093592">
    <property type="component" value="Unassembled WGS sequence"/>
</dbReference>
<evidence type="ECO:0000313" key="2">
    <source>
        <dbReference type="EMBL" id="OBI47432.1"/>
    </source>
</evidence>
<keyword evidence="1" id="KW-0472">Membrane</keyword>
<gene>
    <name evidence="2" type="ORF">A5707_19295</name>
</gene>
<accession>A0A1A2ZD93</accession>
<keyword evidence="1" id="KW-1133">Transmembrane helix</keyword>
<evidence type="ECO:0000313" key="3">
    <source>
        <dbReference type="Proteomes" id="UP000093592"/>
    </source>
</evidence>
<evidence type="ECO:0000256" key="1">
    <source>
        <dbReference type="SAM" id="Phobius"/>
    </source>
</evidence>
<feature type="transmembrane region" description="Helical" evidence="1">
    <location>
        <begin position="7"/>
        <end position="25"/>
    </location>
</feature>
<dbReference type="EMBL" id="LZKJ01000087">
    <property type="protein sequence ID" value="OBI47432.1"/>
    <property type="molecule type" value="Genomic_DNA"/>
</dbReference>
<proteinExistence type="predicted"/>
<organism evidence="2 3">
    <name type="scientific">Mycobacterium kyorinense</name>
    <dbReference type="NCBI Taxonomy" id="487514"/>
    <lineage>
        <taxon>Bacteria</taxon>
        <taxon>Bacillati</taxon>
        <taxon>Actinomycetota</taxon>
        <taxon>Actinomycetes</taxon>
        <taxon>Mycobacteriales</taxon>
        <taxon>Mycobacteriaceae</taxon>
        <taxon>Mycobacterium</taxon>
    </lineage>
</organism>
<dbReference type="RefSeq" id="WP_065014193.1">
    <property type="nucleotide sequence ID" value="NZ_LZKJ01000087.1"/>
</dbReference>
<feature type="transmembrane region" description="Helical" evidence="1">
    <location>
        <begin position="74"/>
        <end position="94"/>
    </location>
</feature>
<evidence type="ECO:0008006" key="4">
    <source>
        <dbReference type="Google" id="ProtNLM"/>
    </source>
</evidence>
<sequence>MKNRHLLLAIAGMLLVVVGLMALWWPVFLGQYDQYGIQITCGRAYNADLSHAADAGGDTLVSQCGTALLTRRAWAIPTAILGWLLLTALVAGWLHHAPTDEARAEEPSHA</sequence>
<keyword evidence="1" id="KW-0812">Transmembrane</keyword>
<comment type="caution">
    <text evidence="2">The sequence shown here is derived from an EMBL/GenBank/DDBJ whole genome shotgun (WGS) entry which is preliminary data.</text>
</comment>
<name>A0A1A2ZD93_9MYCO</name>
<reference evidence="3" key="1">
    <citation type="submission" date="2016-06" db="EMBL/GenBank/DDBJ databases">
        <authorList>
            <person name="Sutton G."/>
            <person name="Brinkac L."/>
            <person name="Sanka R."/>
            <person name="Adams M."/>
            <person name="Lau E."/>
            <person name="Sam S."/>
            <person name="Sreng N."/>
            <person name="Him V."/>
            <person name="Kerleguer A."/>
            <person name="Cheng S."/>
        </authorList>
    </citation>
    <scope>NUCLEOTIDE SEQUENCE [LARGE SCALE GENOMIC DNA]</scope>
    <source>
        <strain evidence="3">E861</strain>
    </source>
</reference>